<proteinExistence type="predicted"/>
<protein>
    <submittedName>
        <fullName evidence="1">Putative secreted protein</fullName>
    </submittedName>
</protein>
<sequence length="77" mass="8266">MGARTGILLLLSGITFRSDIHRCRSLSLGPSPRSLRLGTAAHASRVSPTNCCRCEATQSAASNASQRTVLIRAREQK</sequence>
<dbReference type="EMBL" id="GHJT01000664">
    <property type="protein sequence ID" value="MOY34635.1"/>
    <property type="molecule type" value="Transcribed_RNA"/>
</dbReference>
<organism evidence="1">
    <name type="scientific">Ixodes scapularis</name>
    <name type="common">Black-legged tick</name>
    <name type="synonym">Deer tick</name>
    <dbReference type="NCBI Taxonomy" id="6945"/>
    <lineage>
        <taxon>Eukaryota</taxon>
        <taxon>Metazoa</taxon>
        <taxon>Ecdysozoa</taxon>
        <taxon>Arthropoda</taxon>
        <taxon>Chelicerata</taxon>
        <taxon>Arachnida</taxon>
        <taxon>Acari</taxon>
        <taxon>Parasitiformes</taxon>
        <taxon>Ixodida</taxon>
        <taxon>Ixodoidea</taxon>
        <taxon>Ixodidae</taxon>
        <taxon>Ixodinae</taxon>
        <taxon>Ixodes</taxon>
    </lineage>
</organism>
<evidence type="ECO:0000313" key="1">
    <source>
        <dbReference type="EMBL" id="MOY34635.1"/>
    </source>
</evidence>
<name>A0A4D5RC12_IXOSC</name>
<accession>A0A4D5RC12</accession>
<dbReference type="AlphaFoldDB" id="A0A4D5RC12"/>
<reference evidence="1" key="1">
    <citation type="submission" date="2019-04" db="EMBL/GenBank/DDBJ databases">
        <title>An insight into the mialome of Ixodes scapularis.</title>
        <authorList>
            <person name="Ribeiro J.M."/>
            <person name="Mather T.N."/>
            <person name="Karim S."/>
        </authorList>
    </citation>
    <scope>NUCLEOTIDE SEQUENCE</scope>
</reference>